<dbReference type="EMBL" id="CAADFP010000049">
    <property type="protein sequence ID" value="VFK27589.1"/>
    <property type="molecule type" value="Genomic_DNA"/>
</dbReference>
<feature type="transmembrane region" description="Helical" evidence="6">
    <location>
        <begin position="699"/>
        <end position="721"/>
    </location>
</feature>
<evidence type="ECO:0000256" key="5">
    <source>
        <dbReference type="ARBA" id="ARBA00023136"/>
    </source>
</evidence>
<feature type="transmembrane region" description="Helical" evidence="6">
    <location>
        <begin position="221"/>
        <end position="240"/>
    </location>
</feature>
<sequence>MIEHYAQRIIRWRYLVLLVTFLLTVLAAAGLYWLKFEADYRVFFKKDNPELLAFDRIQDIYAKDDNVLFVLAPKDGQVFTRETLQAVAWLTKEAWQTPYSNRVDSITNFQHTYAIGDDIIVQDLVPDASALTEADIARIREIALGEPQLVNNSISPEAHVTAVNITIQLQDENANQATPEVIAFARDLERTLRADYPHIDVYMTGLVTGNNAFLEISQQDMATLVPAMFLIIVVILWLLLHSFFGVIATILVIVFSTVSAVGLAGWLGITMTAISNSAPVVILTLAIANSVHILTTFRRLLHGREKNAAIMESLRINFTPVFLVSLTTAIGFLSLNFGEIPPLRDLGNIVAVGVVIAFLLSVAFLPALMATFPAPPAIRPSDATGARVMAHFGEFVIRKRWGLMWSMLGVSLVLIGFLARNDLDDEYLKYYGEDVDFRIASDFTIENLTGLQRIHYSLDAGEEWGIGKPEFLKKMAEFAAWYREQPEVIHVDSIIDTLKQLNRNMHGDDPAYYRLPERRDLVAQYLLFYEMSLPYGLDLNNQINLDKSATRLVVTLDSLSDNRLLAVEARAQQWLQENAPPSMRTPGVSVSMIFASVNYHNLRSLLLGAVVALVLISLILVIASRSVKFGLISMIPNLVPMAMAFGLWGMLVAKINLGLSAVALITMGIVVDDTIHFLNKYLHARREEQLDPPDAVRYAFNNVGVALWTTSLTLIAGFLVLTFSPFYVNFSMGIMTAITIALALVTDFLLLPPLLMKWDKAGTKP</sequence>
<keyword evidence="3 6" id="KW-0812">Transmembrane</keyword>
<feature type="transmembrane region" description="Helical" evidence="6">
    <location>
        <begin position="629"/>
        <end position="651"/>
    </location>
</feature>
<feature type="domain" description="SSD" evidence="7">
    <location>
        <begin position="590"/>
        <end position="757"/>
    </location>
</feature>
<evidence type="ECO:0000256" key="4">
    <source>
        <dbReference type="ARBA" id="ARBA00022989"/>
    </source>
</evidence>
<feature type="transmembrane region" description="Helical" evidence="6">
    <location>
        <begin position="657"/>
        <end position="678"/>
    </location>
</feature>
<dbReference type="InterPro" id="IPR000731">
    <property type="entry name" value="SSD"/>
</dbReference>
<dbReference type="PANTHER" id="PTHR33406">
    <property type="entry name" value="MEMBRANE PROTEIN MJ1562-RELATED"/>
    <property type="match status" value="1"/>
</dbReference>
<dbReference type="Gene3D" id="1.20.1640.10">
    <property type="entry name" value="Multidrug efflux transporter AcrB transmembrane domain"/>
    <property type="match status" value="2"/>
</dbReference>
<name>A0A450W324_9GAMM</name>
<dbReference type="PROSITE" id="PS50156">
    <property type="entry name" value="SSD"/>
    <property type="match status" value="2"/>
</dbReference>
<feature type="transmembrane region" description="Helical" evidence="6">
    <location>
        <begin position="273"/>
        <end position="295"/>
    </location>
</feature>
<dbReference type="Pfam" id="PF03176">
    <property type="entry name" value="MMPL"/>
    <property type="match status" value="2"/>
</dbReference>
<dbReference type="PANTHER" id="PTHR33406:SF13">
    <property type="entry name" value="MEMBRANE PROTEIN YDFJ"/>
    <property type="match status" value="1"/>
</dbReference>
<organism evidence="8">
    <name type="scientific">Candidatus Kentrum sp. LPFa</name>
    <dbReference type="NCBI Taxonomy" id="2126335"/>
    <lineage>
        <taxon>Bacteria</taxon>
        <taxon>Pseudomonadati</taxon>
        <taxon>Pseudomonadota</taxon>
        <taxon>Gammaproteobacteria</taxon>
        <taxon>Candidatus Kentrum</taxon>
    </lineage>
</organism>
<dbReference type="AlphaFoldDB" id="A0A450W324"/>
<evidence type="ECO:0000259" key="7">
    <source>
        <dbReference type="PROSITE" id="PS50156"/>
    </source>
</evidence>
<feature type="transmembrane region" description="Helical" evidence="6">
    <location>
        <begin position="349"/>
        <end position="372"/>
    </location>
</feature>
<gene>
    <name evidence="8" type="ORF">BECKLPF1236A_GA0070988_100546</name>
    <name evidence="9" type="ORF">BECKLPF1236C_GA0070990_100496</name>
</gene>
<feature type="transmembrane region" description="Helical" evidence="6">
    <location>
        <begin position="12"/>
        <end position="34"/>
    </location>
</feature>
<reference evidence="8" key="1">
    <citation type="submission" date="2019-02" db="EMBL/GenBank/DDBJ databases">
        <authorList>
            <person name="Gruber-Vodicka R. H."/>
            <person name="Seah K. B. B."/>
        </authorList>
    </citation>
    <scope>NUCLEOTIDE SEQUENCE</scope>
    <source>
        <strain evidence="8">BECK_S312</strain>
        <strain evidence="9">BECK_S426</strain>
    </source>
</reference>
<dbReference type="EMBL" id="CAADFM010000054">
    <property type="protein sequence ID" value="VFK11405.1"/>
    <property type="molecule type" value="Genomic_DNA"/>
</dbReference>
<evidence type="ECO:0000256" key="2">
    <source>
        <dbReference type="ARBA" id="ARBA00022475"/>
    </source>
</evidence>
<keyword evidence="5 6" id="KW-0472">Membrane</keyword>
<feature type="domain" description="SSD" evidence="7">
    <location>
        <begin position="247"/>
        <end position="371"/>
    </location>
</feature>
<comment type="subcellular location">
    <subcellularLocation>
        <location evidence="1">Cell membrane</location>
        <topology evidence="1">Multi-pass membrane protein</topology>
    </subcellularLocation>
</comment>
<keyword evidence="2" id="KW-1003">Cell membrane</keyword>
<evidence type="ECO:0000313" key="8">
    <source>
        <dbReference type="EMBL" id="VFK11405.1"/>
    </source>
</evidence>
<evidence type="ECO:0000256" key="1">
    <source>
        <dbReference type="ARBA" id="ARBA00004651"/>
    </source>
</evidence>
<feature type="transmembrane region" description="Helical" evidence="6">
    <location>
        <begin position="401"/>
        <end position="419"/>
    </location>
</feature>
<feature type="transmembrane region" description="Helical" evidence="6">
    <location>
        <begin position="602"/>
        <end position="622"/>
    </location>
</feature>
<dbReference type="InterPro" id="IPR004869">
    <property type="entry name" value="MMPL_dom"/>
</dbReference>
<dbReference type="InterPro" id="IPR050545">
    <property type="entry name" value="Mycobact_MmpL"/>
</dbReference>
<dbReference type="GO" id="GO:0005886">
    <property type="term" value="C:plasma membrane"/>
    <property type="evidence" value="ECO:0007669"/>
    <property type="project" value="UniProtKB-SubCell"/>
</dbReference>
<keyword evidence="4 6" id="KW-1133">Transmembrane helix</keyword>
<feature type="transmembrane region" description="Helical" evidence="6">
    <location>
        <begin position="727"/>
        <end position="750"/>
    </location>
</feature>
<feature type="transmembrane region" description="Helical" evidence="6">
    <location>
        <begin position="316"/>
        <end position="337"/>
    </location>
</feature>
<dbReference type="SUPFAM" id="SSF82866">
    <property type="entry name" value="Multidrug efflux transporter AcrB transmembrane domain"/>
    <property type="match status" value="2"/>
</dbReference>
<accession>A0A450W324</accession>
<evidence type="ECO:0000256" key="3">
    <source>
        <dbReference type="ARBA" id="ARBA00022692"/>
    </source>
</evidence>
<protein>
    <recommendedName>
        <fullName evidence="7">SSD domain-containing protein</fullName>
    </recommendedName>
</protein>
<evidence type="ECO:0000313" key="9">
    <source>
        <dbReference type="EMBL" id="VFK27589.1"/>
    </source>
</evidence>
<evidence type="ECO:0000256" key="6">
    <source>
        <dbReference type="SAM" id="Phobius"/>
    </source>
</evidence>
<feature type="transmembrane region" description="Helical" evidence="6">
    <location>
        <begin position="247"/>
        <end position="267"/>
    </location>
</feature>
<proteinExistence type="predicted"/>